<feature type="compositionally biased region" description="Basic and acidic residues" evidence="1">
    <location>
        <begin position="8"/>
        <end position="32"/>
    </location>
</feature>
<feature type="region of interest" description="Disordered" evidence="1">
    <location>
        <begin position="281"/>
        <end position="301"/>
    </location>
</feature>
<organism evidence="2">
    <name type="scientific">Walleye epidermal hyperplasia virus 1</name>
    <dbReference type="NCBI Taxonomy" id="64462"/>
    <lineage>
        <taxon>Viruses</taxon>
        <taxon>Riboviria</taxon>
        <taxon>Pararnavirae</taxon>
        <taxon>Artverviricota</taxon>
        <taxon>Revtraviricetes</taxon>
        <taxon>Ortervirales</taxon>
        <taxon>Retroviridae</taxon>
        <taxon>Orthoretrovirinae</taxon>
        <taxon>Epsilonretrovirus</taxon>
        <taxon>Epsilonretrovirus walepihyp1</taxon>
    </lineage>
</organism>
<reference evidence="2" key="1">
    <citation type="journal article" date="1999" name="J. Virol.">
        <title>Sequence and transcriptional analyses of the fish retroviruses walleye epidermal hyperplasia virus types 1 and 2: evidence for a gene duplication.</title>
        <authorList>
            <person name="LaPierre L.A."/>
            <person name="Holzschu D.L."/>
            <person name="Bowser P.R."/>
            <person name="Casey J.W."/>
        </authorList>
    </citation>
    <scope>NUCLEOTIDE SEQUENCE</scope>
</reference>
<feature type="region of interest" description="Disordered" evidence="1">
    <location>
        <begin position="1"/>
        <end position="41"/>
    </location>
</feature>
<evidence type="ECO:0000313" key="2">
    <source>
        <dbReference type="EMBL" id="AAD30051.1"/>
    </source>
</evidence>
<name>Q9WHI9_9RETR</name>
<accession>Q9WHI9</accession>
<protein>
    <submittedName>
        <fullName evidence="2">Uncharacterized protein</fullName>
    </submittedName>
</protein>
<sequence>MATGGGPRSDDGERPGPSRGRSRSEDGDERPPPRPPRPSGPIHVYFSLTHEFFWCRRYLSRYDVTIAQHNSLASVQTYTDASQWMGDMLIVHRSGPAIWDMAYTFFGRLGHMYTPITDRDVFLNASAALVVAGMIESPFSPLSDSHRWEHYTQGLVSADDIQARANQTLYLVPELPPMGHECCVDLILLLPIPRLHHQLYVLNSIYTLQVSYHYDTPPRHTSLLLRAAVVVLSVSSQTEQIPNLLLALAALAGVPPAVLSTLTLALDQRLVDLGIPVAVSATPPSSPHEERAIDVPSDESD</sequence>
<proteinExistence type="predicted"/>
<dbReference type="EMBL" id="AF133051">
    <property type="protein sequence ID" value="AAD30051.1"/>
    <property type="molecule type" value="Genomic_DNA"/>
</dbReference>
<evidence type="ECO:0000256" key="1">
    <source>
        <dbReference type="SAM" id="MobiDB-lite"/>
    </source>
</evidence>